<dbReference type="Pfam" id="PF01026">
    <property type="entry name" value="TatD_DNase"/>
    <property type="match status" value="1"/>
</dbReference>
<dbReference type="PANTHER" id="PTHR46124:SF2">
    <property type="entry name" value="D-AMINOACYL-TRNA DEACYLASE"/>
    <property type="match status" value="1"/>
</dbReference>
<dbReference type="GO" id="GO:0005829">
    <property type="term" value="C:cytosol"/>
    <property type="evidence" value="ECO:0007669"/>
    <property type="project" value="TreeGrafter"/>
</dbReference>
<dbReference type="PIRSF" id="PIRSF005902">
    <property type="entry name" value="DNase_TatD"/>
    <property type="match status" value="1"/>
</dbReference>
<evidence type="ECO:0008006" key="2">
    <source>
        <dbReference type="Google" id="ProtNLM"/>
    </source>
</evidence>
<dbReference type="SUPFAM" id="SSF51556">
    <property type="entry name" value="Metallo-dependent hydrolases"/>
    <property type="match status" value="1"/>
</dbReference>
<gene>
    <name evidence="1" type="ORF">METZ01_LOCUS417305</name>
</gene>
<organism evidence="1">
    <name type="scientific">marine metagenome</name>
    <dbReference type="NCBI Taxonomy" id="408172"/>
    <lineage>
        <taxon>unclassified sequences</taxon>
        <taxon>metagenomes</taxon>
        <taxon>ecological metagenomes</taxon>
    </lineage>
</organism>
<proteinExistence type="predicted"/>
<accession>A0A382X2J9</accession>
<sequence length="194" mass="21450">MHPAGVTRAGEQEVAEGLRWLEANLAEADVLGEVGLDYKWAVTDEQQARQQDILVRQFDLAERFRKPVNLHSRHAQRQTMQRAIDFRRSTGLNAQLHWFNVSKKLVRICNDEGIYVSVGPTAIDDVRTQHVALAIDRALLLLETDAPVPIGGVVGHPARVAEVAQKMAQVMDLSMGEISALTAANLQRYLGGPP</sequence>
<dbReference type="PANTHER" id="PTHR46124">
    <property type="entry name" value="D-AMINOACYL-TRNA DEACYLASE"/>
    <property type="match status" value="1"/>
</dbReference>
<dbReference type="InterPro" id="IPR032466">
    <property type="entry name" value="Metal_Hydrolase"/>
</dbReference>
<name>A0A382X2J9_9ZZZZ</name>
<reference evidence="1" key="1">
    <citation type="submission" date="2018-05" db="EMBL/GenBank/DDBJ databases">
        <authorList>
            <person name="Lanie J.A."/>
            <person name="Ng W.-L."/>
            <person name="Kazmierczak K.M."/>
            <person name="Andrzejewski T.M."/>
            <person name="Davidsen T.M."/>
            <person name="Wayne K.J."/>
            <person name="Tettelin H."/>
            <person name="Glass J.I."/>
            <person name="Rusch D."/>
            <person name="Podicherti R."/>
            <person name="Tsui H.-C.T."/>
            <person name="Winkler M.E."/>
        </authorList>
    </citation>
    <scope>NUCLEOTIDE SEQUENCE</scope>
</reference>
<dbReference type="InterPro" id="IPR001130">
    <property type="entry name" value="TatD-like"/>
</dbReference>
<dbReference type="Gene3D" id="3.20.20.140">
    <property type="entry name" value="Metal-dependent hydrolases"/>
    <property type="match status" value="1"/>
</dbReference>
<evidence type="ECO:0000313" key="1">
    <source>
        <dbReference type="EMBL" id="SVD64451.1"/>
    </source>
</evidence>
<dbReference type="EMBL" id="UINC01163898">
    <property type="protein sequence ID" value="SVD64451.1"/>
    <property type="molecule type" value="Genomic_DNA"/>
</dbReference>
<protein>
    <recommendedName>
        <fullName evidence="2">TatD related DNase</fullName>
    </recommendedName>
</protein>
<dbReference type="GO" id="GO:0016788">
    <property type="term" value="F:hydrolase activity, acting on ester bonds"/>
    <property type="evidence" value="ECO:0007669"/>
    <property type="project" value="InterPro"/>
</dbReference>
<dbReference type="AlphaFoldDB" id="A0A382X2J9"/>